<name>A0ABR6XQX4_9BURK</name>
<sequence length="407" mass="43866">MVSIYANVDKDNAGTVQAKTHAQRTADHNQHGIQDLRSQQVAQQRRQDIVNNSKRVTQLRQVHPQTSAGVALAPVGAAATFDDQSPTTLNHYTIALAPSANRNAAVQNIQTEYRAFGTSLGNGADSFISRGTLNAWRGASAAQGNLIYQQLTGAGVPIPAPAVASDQNRSMAVHTYSPNGENAGIAWRTPAMMDHLRNWAALPLVDPVKISVTSPIAGGGNVATDIEFTEAHRGYVTHVNALGSNAPMARVAKYGDGTGGTRDGTSDVAPLDQYSMTHHSDSSTTVDEQMNAAEAGDSTLAEKEEGVDAITKVIAEGGRFNCVAALGANLTNESKFYTTDPDDHDRLIYMDFRTLWVQWTSLFHKRYGINNDTVREEIRQLWLSEGQGRVDSMSEDAAGANDYDLRV</sequence>
<keyword evidence="2" id="KW-1185">Reference proteome</keyword>
<evidence type="ECO:0000313" key="1">
    <source>
        <dbReference type="EMBL" id="MBC3831861.1"/>
    </source>
</evidence>
<proteinExistence type="predicted"/>
<evidence type="ECO:0000313" key="2">
    <source>
        <dbReference type="Proteomes" id="UP000643610"/>
    </source>
</evidence>
<reference evidence="1 2" key="1">
    <citation type="submission" date="2020-08" db="EMBL/GenBank/DDBJ databases">
        <title>Novel species isolated from subtropical streams in China.</title>
        <authorList>
            <person name="Lu H."/>
        </authorList>
    </citation>
    <scope>NUCLEOTIDE SEQUENCE [LARGE SCALE GENOMIC DNA]</scope>
    <source>
        <strain evidence="1 2">KCTC 52442</strain>
    </source>
</reference>
<accession>A0ABR6XQX4</accession>
<dbReference type="EMBL" id="JACOFU010000003">
    <property type="protein sequence ID" value="MBC3831861.1"/>
    <property type="molecule type" value="Genomic_DNA"/>
</dbReference>
<gene>
    <name evidence="1" type="ORF">H8K33_10105</name>
</gene>
<dbReference type="RefSeq" id="WP_186890887.1">
    <property type="nucleotide sequence ID" value="NZ_JACOFU010000003.1"/>
</dbReference>
<organism evidence="1 2">
    <name type="scientific">Undibacterium amnicola</name>
    <dbReference type="NCBI Taxonomy" id="1834038"/>
    <lineage>
        <taxon>Bacteria</taxon>
        <taxon>Pseudomonadati</taxon>
        <taxon>Pseudomonadota</taxon>
        <taxon>Betaproteobacteria</taxon>
        <taxon>Burkholderiales</taxon>
        <taxon>Oxalobacteraceae</taxon>
        <taxon>Undibacterium</taxon>
    </lineage>
</organism>
<comment type="caution">
    <text evidence="1">The sequence shown here is derived from an EMBL/GenBank/DDBJ whole genome shotgun (WGS) entry which is preliminary data.</text>
</comment>
<protein>
    <submittedName>
        <fullName evidence="1">Uncharacterized protein</fullName>
    </submittedName>
</protein>
<dbReference type="Proteomes" id="UP000643610">
    <property type="component" value="Unassembled WGS sequence"/>
</dbReference>